<dbReference type="PANTHER" id="PTHR38340:SF1">
    <property type="entry name" value="S-LAYER PROTEIN"/>
    <property type="match status" value="1"/>
</dbReference>
<dbReference type="PRINTS" id="PR00313">
    <property type="entry name" value="CABNDNGRPT"/>
</dbReference>
<proteinExistence type="predicted"/>
<dbReference type="PRINTS" id="PR01488">
    <property type="entry name" value="RTXTOXINA"/>
</dbReference>
<dbReference type="Pfam" id="PF00353">
    <property type="entry name" value="HemolysinCabind"/>
    <property type="match status" value="5"/>
</dbReference>
<keyword evidence="4" id="KW-0800">Toxin</keyword>
<evidence type="ECO:0000256" key="4">
    <source>
        <dbReference type="ARBA" id="ARBA00022656"/>
    </source>
</evidence>
<gene>
    <name evidence="9" type="ORF">C8N34_111130</name>
</gene>
<dbReference type="GO" id="GO:0005509">
    <property type="term" value="F:calcium ion binding"/>
    <property type="evidence" value="ECO:0007669"/>
    <property type="project" value="InterPro"/>
</dbReference>
<evidence type="ECO:0000256" key="8">
    <source>
        <dbReference type="SAM" id="MobiDB-lite"/>
    </source>
</evidence>
<reference evidence="9 10" key="1">
    <citation type="submission" date="2018-04" db="EMBL/GenBank/DDBJ databases">
        <title>Genomic Encyclopedia of Archaeal and Bacterial Type Strains, Phase II (KMG-II): from individual species to whole genera.</title>
        <authorList>
            <person name="Goeker M."/>
        </authorList>
    </citation>
    <scope>NUCLEOTIDE SEQUENCE [LARGE SCALE GENOMIC DNA]</scope>
    <source>
        <strain evidence="9 10">DSM 21823</strain>
    </source>
</reference>
<evidence type="ECO:0000313" key="10">
    <source>
        <dbReference type="Proteomes" id="UP000244224"/>
    </source>
</evidence>
<dbReference type="AlphaFoldDB" id="A0A2T6AVY3"/>
<comment type="subcellular location">
    <subcellularLocation>
        <location evidence="1">Membrane</location>
    </subcellularLocation>
    <subcellularLocation>
        <location evidence="2">Secreted</location>
    </subcellularLocation>
</comment>
<keyword evidence="10" id="KW-1185">Reference proteome</keyword>
<dbReference type="PANTHER" id="PTHR38340">
    <property type="entry name" value="S-LAYER PROTEIN"/>
    <property type="match status" value="1"/>
</dbReference>
<evidence type="ECO:0000256" key="7">
    <source>
        <dbReference type="ARBA" id="ARBA00023136"/>
    </source>
</evidence>
<dbReference type="GO" id="GO:0016020">
    <property type="term" value="C:membrane"/>
    <property type="evidence" value="ECO:0007669"/>
    <property type="project" value="UniProtKB-SubCell"/>
</dbReference>
<evidence type="ECO:0000256" key="6">
    <source>
        <dbReference type="ARBA" id="ARBA00023026"/>
    </source>
</evidence>
<dbReference type="InterPro" id="IPR018511">
    <property type="entry name" value="Hemolysin-typ_Ca-bd_CS"/>
</dbReference>
<accession>A0A2T6AVY3</accession>
<keyword evidence="7" id="KW-0472">Membrane</keyword>
<feature type="compositionally biased region" description="Gly residues" evidence="8">
    <location>
        <begin position="139"/>
        <end position="154"/>
    </location>
</feature>
<dbReference type="RefSeq" id="WP_108129745.1">
    <property type="nucleotide sequence ID" value="NZ_QBKP01000011.1"/>
</dbReference>
<organism evidence="9 10">
    <name type="scientific">Gemmobacter caeni</name>
    <dbReference type="NCBI Taxonomy" id="589035"/>
    <lineage>
        <taxon>Bacteria</taxon>
        <taxon>Pseudomonadati</taxon>
        <taxon>Pseudomonadota</taxon>
        <taxon>Alphaproteobacteria</taxon>
        <taxon>Rhodobacterales</taxon>
        <taxon>Paracoccaceae</taxon>
        <taxon>Gemmobacter</taxon>
    </lineage>
</organism>
<dbReference type="GO" id="GO:0090729">
    <property type="term" value="F:toxin activity"/>
    <property type="evidence" value="ECO:0007669"/>
    <property type="project" value="UniProtKB-KW"/>
</dbReference>
<dbReference type="PROSITE" id="PS00330">
    <property type="entry name" value="HEMOLYSIN_CALCIUM"/>
    <property type="match status" value="5"/>
</dbReference>
<feature type="region of interest" description="Disordered" evidence="8">
    <location>
        <begin position="121"/>
        <end position="154"/>
    </location>
</feature>
<dbReference type="EMBL" id="QBKP01000011">
    <property type="protein sequence ID" value="PTX47974.1"/>
    <property type="molecule type" value="Genomic_DNA"/>
</dbReference>
<evidence type="ECO:0000313" key="9">
    <source>
        <dbReference type="EMBL" id="PTX47974.1"/>
    </source>
</evidence>
<evidence type="ECO:0000256" key="2">
    <source>
        <dbReference type="ARBA" id="ARBA00004613"/>
    </source>
</evidence>
<dbReference type="InterPro" id="IPR011049">
    <property type="entry name" value="Serralysin-like_metalloprot_C"/>
</dbReference>
<name>A0A2T6AVY3_9RHOB</name>
<dbReference type="GO" id="GO:0005576">
    <property type="term" value="C:extracellular region"/>
    <property type="evidence" value="ECO:0007669"/>
    <property type="project" value="UniProtKB-SubCell"/>
</dbReference>
<evidence type="ECO:0000256" key="1">
    <source>
        <dbReference type="ARBA" id="ARBA00004370"/>
    </source>
</evidence>
<keyword evidence="3" id="KW-0964">Secreted</keyword>
<dbReference type="SUPFAM" id="SSF51120">
    <property type="entry name" value="beta-Roll"/>
    <property type="match status" value="3"/>
</dbReference>
<dbReference type="InterPro" id="IPR003995">
    <property type="entry name" value="RTX_toxin_determinant-A"/>
</dbReference>
<dbReference type="Gene3D" id="2.150.10.10">
    <property type="entry name" value="Serralysin-like metalloprotease, C-terminal"/>
    <property type="match status" value="5"/>
</dbReference>
<dbReference type="InterPro" id="IPR001343">
    <property type="entry name" value="Hemolysn_Ca-bd"/>
</dbReference>
<dbReference type="Proteomes" id="UP000244224">
    <property type="component" value="Unassembled WGS sequence"/>
</dbReference>
<evidence type="ECO:0000256" key="3">
    <source>
        <dbReference type="ARBA" id="ARBA00022525"/>
    </source>
</evidence>
<comment type="caution">
    <text evidence="9">The sequence shown here is derived from an EMBL/GenBank/DDBJ whole genome shotgun (WGS) entry which is preliminary data.</text>
</comment>
<dbReference type="OrthoDB" id="7798885at2"/>
<keyword evidence="5" id="KW-0677">Repeat</keyword>
<keyword evidence="6" id="KW-0843">Virulence</keyword>
<dbReference type="InterPro" id="IPR050557">
    <property type="entry name" value="RTX_toxin/Mannuronan_C5-epim"/>
</dbReference>
<protein>
    <submittedName>
        <fullName evidence="9">Putative secreted protein (Type I secretion substrate)</fullName>
    </submittedName>
</protein>
<sequence length="461" mass="47478">MPNTIYVIDETPGKDRELTATGLGKFWLVFQGSYEKPTSIRLDNYVENGISSQARGFFYHVGNWGTSLLVNGSVENARGSSGADWISGNERDNILYGDPTRDGPGDNDTLFGAAGDDTIYGGGGRDDMGGADGDDLLHGGAGRDTLSGGGGSDTLIGGAGGDSISGGADGTDWVFYTQSSAAVDVRLISGQTSTSFGGDAEGDQINGVHNVRGSAFNDKISDLPESNAYNANRFDGMAGHDHLKMGGGNDTANGGVGNDTIEGESGNDRLFGGNGNDRIYGGDGQDRLFGGAGYNLMDGGAGRDTVIGGDQRETLCGGTGDDLLRGAGQNDLFFGGKGSDRLHGDAGDDTLIGGQGRDSLFGGAGADEFKYIARGESDAASGRDTIMDFNRADGDRINFDQLVGTGSFIGHTAFSGEVGEVRFISTASGSRVFFDVDGDGTADFSVDVAGVTTLRAADFIL</sequence>
<evidence type="ECO:0000256" key="5">
    <source>
        <dbReference type="ARBA" id="ARBA00022737"/>
    </source>
</evidence>